<comment type="caution">
    <text evidence="1">The sequence shown here is derived from an EMBL/GenBank/DDBJ whole genome shotgun (WGS) entry which is preliminary data.</text>
</comment>
<organism evidence="1 2">
    <name type="scientific">Smallanthus sonchifolius</name>
    <dbReference type="NCBI Taxonomy" id="185202"/>
    <lineage>
        <taxon>Eukaryota</taxon>
        <taxon>Viridiplantae</taxon>
        <taxon>Streptophyta</taxon>
        <taxon>Embryophyta</taxon>
        <taxon>Tracheophyta</taxon>
        <taxon>Spermatophyta</taxon>
        <taxon>Magnoliopsida</taxon>
        <taxon>eudicotyledons</taxon>
        <taxon>Gunneridae</taxon>
        <taxon>Pentapetalae</taxon>
        <taxon>asterids</taxon>
        <taxon>campanulids</taxon>
        <taxon>Asterales</taxon>
        <taxon>Asteraceae</taxon>
        <taxon>Asteroideae</taxon>
        <taxon>Heliantheae alliance</taxon>
        <taxon>Millerieae</taxon>
        <taxon>Smallanthus</taxon>
    </lineage>
</organism>
<proteinExistence type="predicted"/>
<evidence type="ECO:0000313" key="2">
    <source>
        <dbReference type="Proteomes" id="UP001056120"/>
    </source>
</evidence>
<keyword evidence="2" id="KW-1185">Reference proteome</keyword>
<name>A0ACB9I4C8_9ASTR</name>
<sequence>MQLKVECRNLANLVVLGKEVSAALVVVDSQQQRLTFRRLVALCLASISDCPISHESQLSNPFLGLPLEVGRCESCGAAEVEKCEGV</sequence>
<dbReference type="EMBL" id="CM042027">
    <property type="protein sequence ID" value="KAI3802345.1"/>
    <property type="molecule type" value="Genomic_DNA"/>
</dbReference>
<reference evidence="2" key="1">
    <citation type="journal article" date="2022" name="Mol. Ecol. Resour.">
        <title>The genomes of chicory, endive, great burdock and yacon provide insights into Asteraceae palaeo-polyploidization history and plant inulin production.</title>
        <authorList>
            <person name="Fan W."/>
            <person name="Wang S."/>
            <person name="Wang H."/>
            <person name="Wang A."/>
            <person name="Jiang F."/>
            <person name="Liu H."/>
            <person name="Zhao H."/>
            <person name="Xu D."/>
            <person name="Zhang Y."/>
        </authorList>
    </citation>
    <scope>NUCLEOTIDE SEQUENCE [LARGE SCALE GENOMIC DNA]</scope>
    <source>
        <strain evidence="2">cv. Yunnan</strain>
    </source>
</reference>
<accession>A0ACB9I4C8</accession>
<gene>
    <name evidence="1" type="ORF">L1987_30476</name>
</gene>
<reference evidence="1 2" key="2">
    <citation type="journal article" date="2022" name="Mol. Ecol. Resour.">
        <title>The genomes of chicory, endive, great burdock and yacon provide insights into Asteraceae paleo-polyploidization history and plant inulin production.</title>
        <authorList>
            <person name="Fan W."/>
            <person name="Wang S."/>
            <person name="Wang H."/>
            <person name="Wang A."/>
            <person name="Jiang F."/>
            <person name="Liu H."/>
            <person name="Zhao H."/>
            <person name="Xu D."/>
            <person name="Zhang Y."/>
        </authorList>
    </citation>
    <scope>NUCLEOTIDE SEQUENCE [LARGE SCALE GENOMIC DNA]</scope>
    <source>
        <strain evidence="2">cv. Yunnan</strain>
        <tissue evidence="1">Leaves</tissue>
    </source>
</reference>
<dbReference type="Proteomes" id="UP001056120">
    <property type="component" value="Linkage Group LG10"/>
</dbReference>
<protein>
    <submittedName>
        <fullName evidence="1">Uncharacterized protein</fullName>
    </submittedName>
</protein>
<evidence type="ECO:0000313" key="1">
    <source>
        <dbReference type="EMBL" id="KAI3802345.1"/>
    </source>
</evidence>